<dbReference type="PANTHER" id="PTHR46407:SF3">
    <property type="entry name" value="OS02G0208700 PROTEIN"/>
    <property type="match status" value="1"/>
</dbReference>
<dbReference type="InterPro" id="IPR015915">
    <property type="entry name" value="Kelch-typ_b-propeller"/>
</dbReference>
<dbReference type="Gene3D" id="2.120.10.80">
    <property type="entry name" value="Kelch-type beta propeller"/>
    <property type="match status" value="1"/>
</dbReference>
<organism evidence="1 2">
    <name type="scientific">Pyrus ussuriensis x Pyrus communis</name>
    <dbReference type="NCBI Taxonomy" id="2448454"/>
    <lineage>
        <taxon>Eukaryota</taxon>
        <taxon>Viridiplantae</taxon>
        <taxon>Streptophyta</taxon>
        <taxon>Embryophyta</taxon>
        <taxon>Tracheophyta</taxon>
        <taxon>Spermatophyta</taxon>
        <taxon>Magnoliopsida</taxon>
        <taxon>eudicotyledons</taxon>
        <taxon>Gunneridae</taxon>
        <taxon>Pentapetalae</taxon>
        <taxon>rosids</taxon>
        <taxon>fabids</taxon>
        <taxon>Rosales</taxon>
        <taxon>Rosaceae</taxon>
        <taxon>Amygdaloideae</taxon>
        <taxon>Maleae</taxon>
        <taxon>Pyrus</taxon>
    </lineage>
</organism>
<name>A0A5N5G9Y0_9ROSA</name>
<keyword evidence="2" id="KW-1185">Reference proteome</keyword>
<dbReference type="InterPro" id="IPR044595">
    <property type="entry name" value="KMD1-4"/>
</dbReference>
<proteinExistence type="predicted"/>
<protein>
    <submittedName>
        <fullName evidence="1">F-box/kelch-repeat protein</fullName>
    </submittedName>
</protein>
<gene>
    <name evidence="1" type="ORF">D8674_039695</name>
</gene>
<dbReference type="EMBL" id="SMOL01000469">
    <property type="protein sequence ID" value="KAB2612118.1"/>
    <property type="molecule type" value="Genomic_DNA"/>
</dbReference>
<dbReference type="Pfam" id="PF01344">
    <property type="entry name" value="Kelch_1"/>
    <property type="match status" value="2"/>
</dbReference>
<reference evidence="1 2" key="1">
    <citation type="submission" date="2019-09" db="EMBL/GenBank/DDBJ databases">
        <authorList>
            <person name="Ou C."/>
        </authorList>
    </citation>
    <scope>NUCLEOTIDE SEQUENCE [LARGE SCALE GENOMIC DNA]</scope>
    <source>
        <strain evidence="1">S2</strain>
        <tissue evidence="1">Leaf</tissue>
    </source>
</reference>
<dbReference type="AlphaFoldDB" id="A0A5N5G9Y0"/>
<sequence length="375" mass="42152">MALISGLPDDIAYDCLSHVEYDQFPTVVSVCKGWKAEVELPEFLQHRKVAGRSQRLIVMVQAHVVSNHGVFKSPDSPVYRLTICEPDLGNWSELPLLADFADGLPMFCQLAAVGSDLVVMGGWDPLTWTISKSVFIYNFVSGAWRRGTDMPGDDRIFFGCAADSERMVYVAGGHDDEKNALRSSMVYDVAKDEWIPLPDMARERDECKVIFQGGKLHVIGGYCTEMQGRFERSTETFNISTWLWNQVQEGFLQVATCPRTCVDGDDETMYMCHGDDVVQQKHDTWKFVAKLPAQVRNPDCVTAWQGKVLVIGSAGFGEPHMAYVLHLEDYTWTKLETPHKYSGHSSYLSSEFVKMSICQVPFVFHYPTKSVGVCV</sequence>
<dbReference type="Proteomes" id="UP000327157">
    <property type="component" value="Unassembled WGS sequence"/>
</dbReference>
<dbReference type="SMART" id="SM00612">
    <property type="entry name" value="Kelch"/>
    <property type="match status" value="2"/>
</dbReference>
<dbReference type="GO" id="GO:2000762">
    <property type="term" value="P:regulation of phenylpropanoid metabolic process"/>
    <property type="evidence" value="ECO:0007669"/>
    <property type="project" value="InterPro"/>
</dbReference>
<reference evidence="1 2" key="2">
    <citation type="submission" date="2019-11" db="EMBL/GenBank/DDBJ databases">
        <title>A de novo genome assembly of a pear dwarfing rootstock.</title>
        <authorList>
            <person name="Wang F."/>
            <person name="Wang J."/>
            <person name="Li S."/>
            <person name="Zhang Y."/>
            <person name="Fang M."/>
            <person name="Ma L."/>
            <person name="Zhao Y."/>
            <person name="Jiang S."/>
        </authorList>
    </citation>
    <scope>NUCLEOTIDE SEQUENCE [LARGE SCALE GENOMIC DNA]</scope>
    <source>
        <strain evidence="1">S2</strain>
        <tissue evidence="1">Leaf</tissue>
    </source>
</reference>
<dbReference type="OrthoDB" id="191037at2759"/>
<comment type="caution">
    <text evidence="1">The sequence shown here is derived from an EMBL/GenBank/DDBJ whole genome shotgun (WGS) entry which is preliminary data.</text>
</comment>
<evidence type="ECO:0000313" key="2">
    <source>
        <dbReference type="Proteomes" id="UP000327157"/>
    </source>
</evidence>
<dbReference type="SUPFAM" id="SSF117281">
    <property type="entry name" value="Kelch motif"/>
    <property type="match status" value="1"/>
</dbReference>
<dbReference type="PANTHER" id="PTHR46407">
    <property type="entry name" value="OS02G0208700 PROTEIN"/>
    <property type="match status" value="1"/>
</dbReference>
<dbReference type="InterPro" id="IPR006652">
    <property type="entry name" value="Kelch_1"/>
</dbReference>
<dbReference type="GO" id="GO:0080037">
    <property type="term" value="P:negative regulation of cytokinin-activated signaling pathway"/>
    <property type="evidence" value="ECO:0007669"/>
    <property type="project" value="InterPro"/>
</dbReference>
<accession>A0A5N5G9Y0</accession>
<evidence type="ECO:0000313" key="1">
    <source>
        <dbReference type="EMBL" id="KAB2612118.1"/>
    </source>
</evidence>